<evidence type="ECO:0000313" key="2">
    <source>
        <dbReference type="EMBL" id="CAG8770837.1"/>
    </source>
</evidence>
<accession>A0ABN7VGL4</accession>
<organism evidence="2 3">
    <name type="scientific">Gigaspora margarita</name>
    <dbReference type="NCBI Taxonomy" id="4874"/>
    <lineage>
        <taxon>Eukaryota</taxon>
        <taxon>Fungi</taxon>
        <taxon>Fungi incertae sedis</taxon>
        <taxon>Mucoromycota</taxon>
        <taxon>Glomeromycotina</taxon>
        <taxon>Glomeromycetes</taxon>
        <taxon>Diversisporales</taxon>
        <taxon>Gigasporaceae</taxon>
        <taxon>Gigaspora</taxon>
    </lineage>
</organism>
<dbReference type="EMBL" id="CAJVQB010014812">
    <property type="protein sequence ID" value="CAG8770837.1"/>
    <property type="molecule type" value="Genomic_DNA"/>
</dbReference>
<feature type="non-terminal residue" evidence="2">
    <location>
        <position position="1"/>
    </location>
</feature>
<evidence type="ECO:0000256" key="1">
    <source>
        <dbReference type="SAM" id="MobiDB-lite"/>
    </source>
</evidence>
<keyword evidence="3" id="KW-1185">Reference proteome</keyword>
<proteinExistence type="predicted"/>
<feature type="compositionally biased region" description="Low complexity" evidence="1">
    <location>
        <begin position="151"/>
        <end position="160"/>
    </location>
</feature>
<sequence>NKLIQESLGKEITKKSILNLQQTSNTIPIEKIKDIQETSNQARIEKKTKPNSPDIFGSIWASANSKECLMRKAQNDLEYNFTLWNILPNSALVVSQQVREALLEQYNHVQHPIPNPYPESQIEPLATTSYDNLRLDYYSCKAYTTIEKFKNNNNSQQEQQKLTQNKDSTEQDDIKHETKDFLKNYFSKEGPNRDTPSKDWNDWYKPKSQIKSDWFDSLDSLIENKEWEEMLRDLSKNLAPGSSDISYTLIKTGSFKTQRFFRKQNQFHLNES</sequence>
<gene>
    <name evidence="2" type="ORF">GMARGA_LOCUS18504</name>
</gene>
<dbReference type="Proteomes" id="UP000789901">
    <property type="component" value="Unassembled WGS sequence"/>
</dbReference>
<name>A0ABN7VGL4_GIGMA</name>
<reference evidence="2 3" key="1">
    <citation type="submission" date="2021-06" db="EMBL/GenBank/DDBJ databases">
        <authorList>
            <person name="Kallberg Y."/>
            <person name="Tangrot J."/>
            <person name="Rosling A."/>
        </authorList>
    </citation>
    <scope>NUCLEOTIDE SEQUENCE [LARGE SCALE GENOMIC DNA]</scope>
    <source>
        <strain evidence="2 3">120-4 pot B 10/14</strain>
    </source>
</reference>
<comment type="caution">
    <text evidence="2">The sequence shown here is derived from an EMBL/GenBank/DDBJ whole genome shotgun (WGS) entry which is preliminary data.</text>
</comment>
<feature type="region of interest" description="Disordered" evidence="1">
    <location>
        <begin position="151"/>
        <end position="173"/>
    </location>
</feature>
<protein>
    <submittedName>
        <fullName evidence="2">39182_t:CDS:1</fullName>
    </submittedName>
</protein>
<evidence type="ECO:0000313" key="3">
    <source>
        <dbReference type="Proteomes" id="UP000789901"/>
    </source>
</evidence>